<keyword evidence="1" id="KW-0863">Zinc-finger</keyword>
<dbReference type="InterPro" id="IPR013083">
    <property type="entry name" value="Znf_RING/FYVE/PHD"/>
</dbReference>
<dbReference type="InterPro" id="IPR053070">
    <property type="entry name" value="RING-type_E3_ubiquitin-ligase"/>
</dbReference>
<dbReference type="STRING" id="401625.A0A0N7L9Z4"/>
<dbReference type="InterPro" id="IPR001841">
    <property type="entry name" value="Znf_RING"/>
</dbReference>
<dbReference type="Pfam" id="PF13639">
    <property type="entry name" value="zf-RING_2"/>
    <property type="match status" value="1"/>
</dbReference>
<dbReference type="AlphaFoldDB" id="A0A0N7L9Z4"/>
<feature type="region of interest" description="Disordered" evidence="2">
    <location>
        <begin position="1"/>
        <end position="51"/>
    </location>
</feature>
<keyword evidence="5" id="KW-1185">Reference proteome</keyword>
<feature type="region of interest" description="Disordered" evidence="2">
    <location>
        <begin position="85"/>
        <end position="182"/>
    </location>
</feature>
<feature type="compositionally biased region" description="Acidic residues" evidence="2">
    <location>
        <begin position="126"/>
        <end position="135"/>
    </location>
</feature>
<feature type="compositionally biased region" description="Basic and acidic residues" evidence="2">
    <location>
        <begin position="136"/>
        <end position="154"/>
    </location>
</feature>
<keyword evidence="1" id="KW-0479">Metal-binding</keyword>
<evidence type="ECO:0000256" key="2">
    <source>
        <dbReference type="SAM" id="MobiDB-lite"/>
    </source>
</evidence>
<proteinExistence type="predicted"/>
<dbReference type="PANTHER" id="PTHR47035">
    <property type="entry name" value="OS11G0150450 PROTEIN"/>
    <property type="match status" value="1"/>
</dbReference>
<dbReference type="SUPFAM" id="SSF57850">
    <property type="entry name" value="RING/U-box"/>
    <property type="match status" value="1"/>
</dbReference>
<dbReference type="Proteomes" id="UP000054845">
    <property type="component" value="Unassembled WGS sequence"/>
</dbReference>
<dbReference type="PANTHER" id="PTHR47035:SF4">
    <property type="entry name" value="OS02G0676500 PROTEIN"/>
    <property type="match status" value="1"/>
</dbReference>
<evidence type="ECO:0000259" key="3">
    <source>
        <dbReference type="PROSITE" id="PS50089"/>
    </source>
</evidence>
<dbReference type="EMBL" id="CCYA01000252">
    <property type="protein sequence ID" value="CEH15154.1"/>
    <property type="molecule type" value="Genomic_DNA"/>
</dbReference>
<accession>A0A0N7L9Z4</accession>
<dbReference type="OrthoDB" id="8062037at2759"/>
<organism evidence="4 5">
    <name type="scientific">Ceraceosorus bombacis</name>
    <dbReference type="NCBI Taxonomy" id="401625"/>
    <lineage>
        <taxon>Eukaryota</taxon>
        <taxon>Fungi</taxon>
        <taxon>Dikarya</taxon>
        <taxon>Basidiomycota</taxon>
        <taxon>Ustilaginomycotina</taxon>
        <taxon>Exobasidiomycetes</taxon>
        <taxon>Ceraceosorales</taxon>
        <taxon>Ceraceosoraceae</taxon>
        <taxon>Ceraceosorus</taxon>
    </lineage>
</organism>
<evidence type="ECO:0000313" key="4">
    <source>
        <dbReference type="EMBL" id="CEH15154.1"/>
    </source>
</evidence>
<evidence type="ECO:0000256" key="1">
    <source>
        <dbReference type="PROSITE-ProRule" id="PRU00175"/>
    </source>
</evidence>
<dbReference type="GO" id="GO:0008270">
    <property type="term" value="F:zinc ion binding"/>
    <property type="evidence" value="ECO:0007669"/>
    <property type="project" value="UniProtKB-KW"/>
</dbReference>
<feature type="compositionally biased region" description="Low complexity" evidence="2">
    <location>
        <begin position="88"/>
        <end position="115"/>
    </location>
</feature>
<dbReference type="PROSITE" id="PS50089">
    <property type="entry name" value="ZF_RING_2"/>
    <property type="match status" value="1"/>
</dbReference>
<protein>
    <submittedName>
        <fullName evidence="4">E3 ubiquitin-protein ligase rnf115</fullName>
    </submittedName>
</protein>
<dbReference type="Gene3D" id="3.30.40.10">
    <property type="entry name" value="Zinc/RING finger domain, C3HC4 (zinc finger)"/>
    <property type="match status" value="1"/>
</dbReference>
<feature type="domain" description="RING-type" evidence="3">
    <location>
        <begin position="54"/>
        <end position="81"/>
    </location>
</feature>
<name>A0A0N7L9Z4_9BASI</name>
<reference evidence="4 5" key="1">
    <citation type="submission" date="2014-09" db="EMBL/GenBank/DDBJ databases">
        <authorList>
            <person name="Magalhaes I.L.F."/>
            <person name="Oliveira U."/>
            <person name="Santos F.R."/>
            <person name="Vidigal T.H.D.A."/>
            <person name="Brescovit A.D."/>
            <person name="Santos A.J."/>
        </authorList>
    </citation>
    <scope>NUCLEOTIDE SEQUENCE [LARGE SCALE GENOMIC DNA]</scope>
</reference>
<keyword evidence="1" id="KW-0862">Zinc</keyword>
<evidence type="ECO:0000313" key="5">
    <source>
        <dbReference type="Proteomes" id="UP000054845"/>
    </source>
</evidence>
<sequence length="182" mass="19265">MPSTDAEASRADEPDAQAGPASGKAKAEETQVSQDDDPPDMTPTDSDAQEEELVMMPCKHLYHSSCLLPWLAKSGTCPVCRISITGETSPSASGEAAAATSTASDATSSAASASRAAHDGLGVQGDDTDEEMEQDSPERRRERMRTAAERRARGETVASDRTMSNESTSRRMPGSLELDDLD</sequence>